<dbReference type="InterPro" id="IPR017930">
    <property type="entry name" value="Myb_dom"/>
</dbReference>
<dbReference type="InterPro" id="IPR009057">
    <property type="entry name" value="Homeodomain-like_sf"/>
</dbReference>
<evidence type="ECO:0000256" key="3">
    <source>
        <dbReference type="ARBA" id="ARBA00023163"/>
    </source>
</evidence>
<keyword evidence="3" id="KW-0804">Transcription</keyword>
<evidence type="ECO:0000256" key="5">
    <source>
        <dbReference type="SAM" id="MobiDB-lite"/>
    </source>
</evidence>
<evidence type="ECO:0000256" key="2">
    <source>
        <dbReference type="ARBA" id="ARBA00023125"/>
    </source>
</evidence>
<feature type="compositionally biased region" description="Gly residues" evidence="5">
    <location>
        <begin position="1"/>
        <end position="13"/>
    </location>
</feature>
<dbReference type="NCBIfam" id="TIGR01557">
    <property type="entry name" value="myb_SHAQKYF"/>
    <property type="match status" value="1"/>
</dbReference>
<dbReference type="PANTHER" id="PTHR31499">
    <property type="entry name" value="MYB FAMILY TRANSCRIPTION FACTOR PHL11"/>
    <property type="match status" value="1"/>
</dbReference>
<gene>
    <name evidence="7" type="ORF">C2845_PM16G18860</name>
</gene>
<keyword evidence="2" id="KW-0238">DNA-binding</keyword>
<protein>
    <submittedName>
        <fullName evidence="7">Myb family transcription factor APL-like</fullName>
    </submittedName>
</protein>
<organism evidence="7 8">
    <name type="scientific">Panicum miliaceum</name>
    <name type="common">Proso millet</name>
    <name type="synonym">Broomcorn millet</name>
    <dbReference type="NCBI Taxonomy" id="4540"/>
    <lineage>
        <taxon>Eukaryota</taxon>
        <taxon>Viridiplantae</taxon>
        <taxon>Streptophyta</taxon>
        <taxon>Embryophyta</taxon>
        <taxon>Tracheophyta</taxon>
        <taxon>Spermatophyta</taxon>
        <taxon>Magnoliopsida</taxon>
        <taxon>Liliopsida</taxon>
        <taxon>Poales</taxon>
        <taxon>Poaceae</taxon>
        <taxon>PACMAD clade</taxon>
        <taxon>Panicoideae</taxon>
        <taxon>Panicodae</taxon>
        <taxon>Paniceae</taxon>
        <taxon>Panicinae</taxon>
        <taxon>Panicum</taxon>
        <taxon>Panicum sect. Panicum</taxon>
    </lineage>
</organism>
<keyword evidence="4" id="KW-0539">Nucleus</keyword>
<name>A0A3L6PS04_PANMI</name>
<evidence type="ECO:0000259" key="6">
    <source>
        <dbReference type="PROSITE" id="PS51294"/>
    </source>
</evidence>
<proteinExistence type="predicted"/>
<keyword evidence="8" id="KW-1185">Reference proteome</keyword>
<dbReference type="OrthoDB" id="551907at2759"/>
<feature type="region of interest" description="Disordered" evidence="5">
    <location>
        <begin position="1"/>
        <end position="24"/>
    </location>
</feature>
<evidence type="ECO:0000256" key="4">
    <source>
        <dbReference type="ARBA" id="ARBA00023242"/>
    </source>
</evidence>
<comment type="caution">
    <text evidence="7">The sequence shown here is derived from an EMBL/GenBank/DDBJ whole genome shotgun (WGS) entry which is preliminary data.</text>
</comment>
<dbReference type="PROSITE" id="PS51294">
    <property type="entry name" value="HTH_MYB"/>
    <property type="match status" value="1"/>
</dbReference>
<dbReference type="STRING" id="4540.A0A3L6PS04"/>
<dbReference type="FunFam" id="1.10.10.60:FF:000002">
    <property type="entry name" value="Myb family transcription factor"/>
    <property type="match status" value="1"/>
</dbReference>
<dbReference type="Gene3D" id="1.10.10.60">
    <property type="entry name" value="Homeodomain-like"/>
    <property type="match status" value="1"/>
</dbReference>
<reference evidence="8" key="1">
    <citation type="journal article" date="2019" name="Nat. Commun.">
        <title>The genome of broomcorn millet.</title>
        <authorList>
            <person name="Zou C."/>
            <person name="Miki D."/>
            <person name="Li D."/>
            <person name="Tang Q."/>
            <person name="Xiao L."/>
            <person name="Rajput S."/>
            <person name="Deng P."/>
            <person name="Jia W."/>
            <person name="Huang R."/>
            <person name="Zhang M."/>
            <person name="Sun Y."/>
            <person name="Hu J."/>
            <person name="Fu X."/>
            <person name="Schnable P.S."/>
            <person name="Li F."/>
            <person name="Zhang H."/>
            <person name="Feng B."/>
            <person name="Zhu X."/>
            <person name="Liu R."/>
            <person name="Schnable J.C."/>
            <person name="Zhu J.-K."/>
            <person name="Zhang H."/>
        </authorList>
    </citation>
    <scope>NUCLEOTIDE SEQUENCE [LARGE SCALE GENOMIC DNA]</scope>
</reference>
<dbReference type="InterPro" id="IPR006447">
    <property type="entry name" value="Myb_dom_plants"/>
</dbReference>
<dbReference type="PANTHER" id="PTHR31499:SF71">
    <property type="entry name" value="HTH MYB-TYPE DOMAIN-CONTAINING PROTEIN"/>
    <property type="match status" value="1"/>
</dbReference>
<sequence length="303" mass="33410">MMEGSYGGGGDGGAMSRDPKPRLRWTPELHQRFVDAVDRLGGPDKATPKSVLRLMGMKGLTLYHLKSHLQKYRLGRQGKKSTGLELNGSGMSTSSLSVNQDLPSKVFLLILVLSLLSSGFAAQGLSFPTPTPVPGIPGEGKNTGEMPLADALKYQIQVQRKLQEQLEVQKKLQMRIEAQGKYLKAILEKAKRNIPFDANAPSDKIDTTRSQLMDFNLALSGFMDNATRVCEESNEQLVKAISDDNHKDNLGFQLYQLGSQEAKEGKWTPKTEDSLRLDLNIKGGYDLSSRGMQACELDLKINQ</sequence>
<feature type="domain" description="HTH myb-type" evidence="6">
    <location>
        <begin position="17"/>
        <end position="77"/>
    </location>
</feature>
<dbReference type="GO" id="GO:0003700">
    <property type="term" value="F:DNA-binding transcription factor activity"/>
    <property type="evidence" value="ECO:0007669"/>
    <property type="project" value="InterPro"/>
</dbReference>
<accession>A0A3L6PS04</accession>
<dbReference type="InterPro" id="IPR046955">
    <property type="entry name" value="PHR1-like"/>
</dbReference>
<keyword evidence="1" id="KW-0805">Transcription regulation</keyword>
<dbReference type="Pfam" id="PF14379">
    <property type="entry name" value="Myb_CC_LHEQLE"/>
    <property type="match status" value="1"/>
</dbReference>
<dbReference type="GO" id="GO:0003677">
    <property type="term" value="F:DNA binding"/>
    <property type="evidence" value="ECO:0007669"/>
    <property type="project" value="UniProtKB-KW"/>
</dbReference>
<evidence type="ECO:0000313" key="8">
    <source>
        <dbReference type="Proteomes" id="UP000275267"/>
    </source>
</evidence>
<dbReference type="AlphaFoldDB" id="A0A3L6PS04"/>
<dbReference type="Proteomes" id="UP000275267">
    <property type="component" value="Unassembled WGS sequence"/>
</dbReference>
<evidence type="ECO:0000256" key="1">
    <source>
        <dbReference type="ARBA" id="ARBA00023015"/>
    </source>
</evidence>
<evidence type="ECO:0000313" key="7">
    <source>
        <dbReference type="EMBL" id="RLM64522.1"/>
    </source>
</evidence>
<dbReference type="InterPro" id="IPR025756">
    <property type="entry name" value="Myb_CC_LHEQLE"/>
</dbReference>
<dbReference type="Pfam" id="PF00249">
    <property type="entry name" value="Myb_DNA-binding"/>
    <property type="match status" value="1"/>
</dbReference>
<dbReference type="EMBL" id="PQIB02000015">
    <property type="protein sequence ID" value="RLM64522.1"/>
    <property type="molecule type" value="Genomic_DNA"/>
</dbReference>
<dbReference type="InterPro" id="IPR001005">
    <property type="entry name" value="SANT/Myb"/>
</dbReference>
<dbReference type="SUPFAM" id="SSF46689">
    <property type="entry name" value="Homeodomain-like"/>
    <property type="match status" value="1"/>
</dbReference>